<feature type="domain" description="PIN" evidence="5">
    <location>
        <begin position="22"/>
        <end position="151"/>
    </location>
</feature>
<dbReference type="InterPro" id="IPR003714">
    <property type="entry name" value="PhoH"/>
</dbReference>
<gene>
    <name evidence="6" type="ORF">ENJ15_06310</name>
</gene>
<proteinExistence type="inferred from homology"/>
<protein>
    <recommendedName>
        <fullName evidence="5">PIN domain-containing protein</fullName>
    </recommendedName>
</protein>
<evidence type="ECO:0000313" key="6">
    <source>
        <dbReference type="EMBL" id="HHM02609.1"/>
    </source>
</evidence>
<dbReference type="GO" id="GO:0005829">
    <property type="term" value="C:cytosol"/>
    <property type="evidence" value="ECO:0007669"/>
    <property type="project" value="TreeGrafter"/>
</dbReference>
<dbReference type="GO" id="GO:0005524">
    <property type="term" value="F:ATP binding"/>
    <property type="evidence" value="ECO:0007669"/>
    <property type="project" value="UniProtKB-KW"/>
</dbReference>
<organism evidence="6">
    <name type="scientific">Caldithrix abyssi</name>
    <dbReference type="NCBI Taxonomy" id="187145"/>
    <lineage>
        <taxon>Bacteria</taxon>
        <taxon>Pseudomonadati</taxon>
        <taxon>Calditrichota</taxon>
        <taxon>Calditrichia</taxon>
        <taxon>Calditrichales</taxon>
        <taxon>Calditrichaceae</taxon>
        <taxon>Caldithrix</taxon>
    </lineage>
</organism>
<evidence type="ECO:0000256" key="4">
    <source>
        <dbReference type="ARBA" id="ARBA00046345"/>
    </source>
</evidence>
<comment type="similarity">
    <text evidence="1">Belongs to the PhoH family.</text>
</comment>
<keyword evidence="2" id="KW-0547">Nucleotide-binding</keyword>
<dbReference type="PANTHER" id="PTHR30473:SF2">
    <property type="entry name" value="PIN DOMAIN-CONTAINING PROTEIN"/>
    <property type="match status" value="1"/>
</dbReference>
<dbReference type="CDD" id="cd09883">
    <property type="entry name" value="PIN_VapC_PhoHL-ATPase"/>
    <property type="match status" value="1"/>
</dbReference>
<sequence length="477" mass="54953">MMEPRMINSGDLSFLEDFKDRIGYVLDTNVLLHDPASIFRFDEHIVLISLLALEEIDNKKNDPGIGYNARDISQKLEQLLDRADEKINALHIPNGKDGYLAFVSGQLSKNFPSELSLSYKDNAMIAQLMGLQERFRQTKFVMVTKDRNLRVKCRALGIAAEDYRHDKISEEYLSSFFQPIKQIRLEEDDINAIFKGKHSSNWSFNYRRRWQLAENEGVALFDPSGQLFGMGLRKKDKIRYFDYFSTKVMDTYPKVLDEETWQHNFEQAVCMNQAMDDDIRIQIIIGRAGTGKTHIAMAAALEKVFQERKYDSIKLIKPIVTKSRLGEDIGFLPGSVKRKLIPRMRPFIEKLRQFTNEIDSEESYKKLLDSGVIELINLADVRGADLANSFVIFDEAQNANPFQMRTLGTRLGENTKLIVLGDPTQIDSIYLDKYSNGLINLYENSLQNPEPFIARICLVQMVRSHTSKWFDNTLSRL</sequence>
<dbReference type="SUPFAM" id="SSF52540">
    <property type="entry name" value="P-loop containing nucleoside triphosphate hydrolases"/>
    <property type="match status" value="1"/>
</dbReference>
<comment type="caution">
    <text evidence="6">The sequence shown here is derived from an EMBL/GenBank/DDBJ whole genome shotgun (WGS) entry which is preliminary data.</text>
</comment>
<dbReference type="Pfam" id="PF13638">
    <property type="entry name" value="PIN_4"/>
    <property type="match status" value="1"/>
</dbReference>
<dbReference type="EMBL" id="DRLI01000243">
    <property type="protein sequence ID" value="HHM02609.1"/>
    <property type="molecule type" value="Genomic_DNA"/>
</dbReference>
<dbReference type="InterPro" id="IPR051451">
    <property type="entry name" value="PhoH2-like"/>
</dbReference>
<evidence type="ECO:0000259" key="5">
    <source>
        <dbReference type="SMART" id="SM00670"/>
    </source>
</evidence>
<dbReference type="SUPFAM" id="SSF88723">
    <property type="entry name" value="PIN domain-like"/>
    <property type="match status" value="1"/>
</dbReference>
<dbReference type="Gene3D" id="3.40.50.1010">
    <property type="entry name" value="5'-nuclease"/>
    <property type="match status" value="1"/>
</dbReference>
<dbReference type="AlphaFoldDB" id="A0A7V5RQ86"/>
<evidence type="ECO:0000256" key="1">
    <source>
        <dbReference type="ARBA" id="ARBA00010393"/>
    </source>
</evidence>
<accession>A0A7V5RQ86</accession>
<evidence type="ECO:0000256" key="3">
    <source>
        <dbReference type="ARBA" id="ARBA00022840"/>
    </source>
</evidence>
<dbReference type="InterPro" id="IPR027417">
    <property type="entry name" value="P-loop_NTPase"/>
</dbReference>
<dbReference type="PANTHER" id="PTHR30473">
    <property type="entry name" value="PROTEIN PHOH"/>
    <property type="match status" value="1"/>
</dbReference>
<keyword evidence="3" id="KW-0067">ATP-binding</keyword>
<dbReference type="Proteomes" id="UP000885771">
    <property type="component" value="Unassembled WGS sequence"/>
</dbReference>
<dbReference type="SMART" id="SM00670">
    <property type="entry name" value="PINc"/>
    <property type="match status" value="1"/>
</dbReference>
<dbReference type="InterPro" id="IPR029060">
    <property type="entry name" value="PIN-like_dom_sf"/>
</dbReference>
<dbReference type="Pfam" id="PF02562">
    <property type="entry name" value="PhoH"/>
    <property type="match status" value="1"/>
</dbReference>
<dbReference type="Gene3D" id="3.40.50.300">
    <property type="entry name" value="P-loop containing nucleotide triphosphate hydrolases"/>
    <property type="match status" value="1"/>
</dbReference>
<reference evidence="6" key="1">
    <citation type="journal article" date="2020" name="mSystems">
        <title>Genome- and Community-Level Interaction Insights into Carbon Utilization and Element Cycling Functions of Hydrothermarchaeota in Hydrothermal Sediment.</title>
        <authorList>
            <person name="Zhou Z."/>
            <person name="Liu Y."/>
            <person name="Xu W."/>
            <person name="Pan J."/>
            <person name="Luo Z.H."/>
            <person name="Li M."/>
        </authorList>
    </citation>
    <scope>NUCLEOTIDE SEQUENCE [LARGE SCALE GENOMIC DNA]</scope>
    <source>
        <strain evidence="6">HyVt-460</strain>
    </source>
</reference>
<comment type="similarity">
    <text evidence="4">In the N-terminal section; belongs to the PINc/VapC protein family.</text>
</comment>
<name>A0A7V5RQ86_CALAY</name>
<dbReference type="InterPro" id="IPR002716">
    <property type="entry name" value="PIN_dom"/>
</dbReference>
<evidence type="ECO:0000256" key="2">
    <source>
        <dbReference type="ARBA" id="ARBA00022741"/>
    </source>
</evidence>